<evidence type="ECO:0000313" key="6">
    <source>
        <dbReference type="Proteomes" id="UP000247810"/>
    </source>
</evidence>
<proteinExistence type="predicted"/>
<organism evidence="5 6">
    <name type="scientific">Aspergillus ellipticus CBS 707.79</name>
    <dbReference type="NCBI Taxonomy" id="1448320"/>
    <lineage>
        <taxon>Eukaryota</taxon>
        <taxon>Fungi</taxon>
        <taxon>Dikarya</taxon>
        <taxon>Ascomycota</taxon>
        <taxon>Pezizomycotina</taxon>
        <taxon>Eurotiomycetes</taxon>
        <taxon>Eurotiomycetidae</taxon>
        <taxon>Eurotiales</taxon>
        <taxon>Aspergillaceae</taxon>
        <taxon>Aspergillus</taxon>
        <taxon>Aspergillus subgen. Circumdati</taxon>
    </lineage>
</organism>
<dbReference type="PROSITE" id="PS51782">
    <property type="entry name" value="LYSM"/>
    <property type="match status" value="1"/>
</dbReference>
<dbReference type="SMART" id="SM00257">
    <property type="entry name" value="LysM"/>
    <property type="match status" value="1"/>
</dbReference>
<evidence type="ECO:0000259" key="4">
    <source>
        <dbReference type="PROSITE" id="PS51782"/>
    </source>
</evidence>
<dbReference type="CDD" id="cd00118">
    <property type="entry name" value="LysM"/>
    <property type="match status" value="1"/>
</dbReference>
<sequence length="125" mass="13242">MLPTSFNISIADATTLNPWIGKDCDAGIWSALSSDGYEQLCVHKAQPPTTTTSTTTSSGGTRPPAPTQPRAIATCKKRHTVVQGDGCWAIANKYGITLDQFYSWNPGVGTSCSSLWLGYAVCVGI</sequence>
<dbReference type="VEuPathDB" id="FungiDB:BO71DRAFT_396087"/>
<dbReference type="Pfam" id="PF01476">
    <property type="entry name" value="LysM"/>
    <property type="match status" value="1"/>
</dbReference>
<dbReference type="InterPro" id="IPR036779">
    <property type="entry name" value="LysM_dom_sf"/>
</dbReference>
<feature type="domain" description="LysM" evidence="4">
    <location>
        <begin position="77"/>
        <end position="123"/>
    </location>
</feature>
<dbReference type="GO" id="GO:0008061">
    <property type="term" value="F:chitin binding"/>
    <property type="evidence" value="ECO:0007669"/>
    <property type="project" value="UniProtKB-KW"/>
</dbReference>
<keyword evidence="2" id="KW-0843">Virulence</keyword>
<name>A0A319E9X7_9EURO</name>
<dbReference type="SUPFAM" id="SSF54106">
    <property type="entry name" value="LysM domain"/>
    <property type="match status" value="1"/>
</dbReference>
<accession>A0A319E9X7</accession>
<keyword evidence="6" id="KW-1185">Reference proteome</keyword>
<evidence type="ECO:0000256" key="3">
    <source>
        <dbReference type="SAM" id="MobiDB-lite"/>
    </source>
</evidence>
<dbReference type="PANTHER" id="PTHR34997">
    <property type="entry name" value="AM15"/>
    <property type="match status" value="1"/>
</dbReference>
<dbReference type="PANTHER" id="PTHR34997:SF1">
    <property type="entry name" value="PEPTIDOGLYCAN-BINDING LYSIN DOMAIN"/>
    <property type="match status" value="1"/>
</dbReference>
<dbReference type="InterPro" id="IPR052210">
    <property type="entry name" value="LysM1-like"/>
</dbReference>
<gene>
    <name evidence="5" type="ORF">BO71DRAFT_396087</name>
</gene>
<reference evidence="5 6" key="1">
    <citation type="submission" date="2018-02" db="EMBL/GenBank/DDBJ databases">
        <title>The genomes of Aspergillus section Nigri reveals drivers in fungal speciation.</title>
        <authorList>
            <consortium name="DOE Joint Genome Institute"/>
            <person name="Vesth T.C."/>
            <person name="Nybo J."/>
            <person name="Theobald S."/>
            <person name="Brandl J."/>
            <person name="Frisvad J.C."/>
            <person name="Nielsen K.F."/>
            <person name="Lyhne E.K."/>
            <person name="Kogle M.E."/>
            <person name="Kuo A."/>
            <person name="Riley R."/>
            <person name="Clum A."/>
            <person name="Nolan M."/>
            <person name="Lipzen A."/>
            <person name="Salamov A."/>
            <person name="Henrissat B."/>
            <person name="Wiebenga A."/>
            <person name="De vries R.P."/>
            <person name="Grigoriev I.V."/>
            <person name="Mortensen U.H."/>
            <person name="Andersen M.R."/>
            <person name="Baker S.E."/>
        </authorList>
    </citation>
    <scope>NUCLEOTIDE SEQUENCE [LARGE SCALE GENOMIC DNA]</scope>
    <source>
        <strain evidence="5 6">CBS 707.79</strain>
    </source>
</reference>
<dbReference type="AlphaFoldDB" id="A0A319E9X7"/>
<dbReference type="Proteomes" id="UP000247810">
    <property type="component" value="Unassembled WGS sequence"/>
</dbReference>
<feature type="region of interest" description="Disordered" evidence="3">
    <location>
        <begin position="46"/>
        <end position="70"/>
    </location>
</feature>
<dbReference type="InterPro" id="IPR018392">
    <property type="entry name" value="LysM"/>
</dbReference>
<feature type="compositionally biased region" description="Low complexity" evidence="3">
    <location>
        <begin position="47"/>
        <end position="62"/>
    </location>
</feature>
<dbReference type="OrthoDB" id="5985073at2759"/>
<keyword evidence="1" id="KW-0147">Chitin-binding</keyword>
<dbReference type="Gene3D" id="3.10.350.10">
    <property type="entry name" value="LysM domain"/>
    <property type="match status" value="1"/>
</dbReference>
<dbReference type="EMBL" id="KZ825823">
    <property type="protein sequence ID" value="PYH97518.1"/>
    <property type="molecule type" value="Genomic_DNA"/>
</dbReference>
<evidence type="ECO:0000313" key="5">
    <source>
        <dbReference type="EMBL" id="PYH97518.1"/>
    </source>
</evidence>
<evidence type="ECO:0000256" key="1">
    <source>
        <dbReference type="ARBA" id="ARBA00022669"/>
    </source>
</evidence>
<evidence type="ECO:0000256" key="2">
    <source>
        <dbReference type="ARBA" id="ARBA00023026"/>
    </source>
</evidence>
<protein>
    <recommendedName>
        <fullName evidence="4">LysM domain-containing protein</fullName>
    </recommendedName>
</protein>
<dbReference type="STRING" id="1448320.A0A319E9X7"/>